<name>E9P2R0_9SAUR</name>
<evidence type="ECO:0000256" key="1">
    <source>
        <dbReference type="SAM" id="MobiDB-lite"/>
    </source>
</evidence>
<feature type="compositionally biased region" description="Acidic residues" evidence="1">
    <location>
        <begin position="122"/>
        <end position="131"/>
    </location>
</feature>
<evidence type="ECO:0000313" key="2">
    <source>
        <dbReference type="EMBL" id="ADW86234.1"/>
    </source>
</evidence>
<feature type="compositionally biased region" description="Polar residues" evidence="1">
    <location>
        <begin position="42"/>
        <end position="67"/>
    </location>
</feature>
<feature type="compositionally biased region" description="Basic and acidic residues" evidence="1">
    <location>
        <begin position="1"/>
        <end position="22"/>
    </location>
</feature>
<dbReference type="EMBL" id="HQ876315">
    <property type="protein sequence ID" value="ADW86234.1"/>
    <property type="molecule type" value="Genomic_DNA"/>
</dbReference>
<reference evidence="2" key="1">
    <citation type="journal article" date="2011" name="Proc. R. Soc. B">
        <title>Intercontinental dispersal by a microendemic burrowing reptile (Dibamidae).</title>
        <authorList>
            <person name="Townsend T.M."/>
            <person name="Leavitt D.H."/>
            <person name="Reeder T.W."/>
        </authorList>
    </citation>
    <scope>NUCLEOTIDE SEQUENCE</scope>
</reference>
<feature type="non-terminal residue" evidence="2">
    <location>
        <position position="450"/>
    </location>
</feature>
<sequence>ERGGKRNDDKEDTRLSSSKEEGEASSESDTDISLAKRKGKLDSSSGVLTKANKQQSSASETDSSHSNSKVRGKSRKQKRGSKKNLKKAHAKKAKEKAKGKKEKKHKAQKRKETFHWQPPLEFGEEEEEEQDLAVKPVVAKEEKEKQVAPDVKDKKREQALETNATVKDQPRDDEKLHEENMPSVKAAGSTSSPAVKTRNKGSRGQTSTAQATNTNENEDVSEGSDAAKANNESEGDVTQIDDMELCTPDHNSPAKVDVGLSPVSLKVNLQDSKVSKNSAVSNNLEAECMTGGVNAKELGGVKEGNREREKQNPHPSVTVTAAESVPKTELAENAQSNLVDNKWKPLKGVGHLKVAAAAVSGNPVEAKNVASSSESKPQGLRIEIKSKNKIRPGSLFDEVRKTARLNRRPRNRESSSEEDSLARENSQSSRSRSRSKSDPKSRHRTRSVTY</sequence>
<feature type="compositionally biased region" description="Acidic residues" evidence="1">
    <location>
        <begin position="233"/>
        <end position="244"/>
    </location>
</feature>
<feature type="compositionally biased region" description="Basic and acidic residues" evidence="1">
    <location>
        <begin position="168"/>
        <end position="180"/>
    </location>
</feature>
<accession>E9P2R0</accession>
<organism evidence="2">
    <name type="scientific">Dibamus greeri</name>
    <dbReference type="NCBI Taxonomy" id="979742"/>
    <lineage>
        <taxon>Eukaryota</taxon>
        <taxon>Metazoa</taxon>
        <taxon>Chordata</taxon>
        <taxon>Craniata</taxon>
        <taxon>Vertebrata</taxon>
        <taxon>Euteleostomi</taxon>
        <taxon>Lepidosauria</taxon>
        <taxon>Squamata</taxon>
        <taxon>Dibamidae</taxon>
        <taxon>Dibamus</taxon>
    </lineage>
</organism>
<feature type="compositionally biased region" description="Polar residues" evidence="1">
    <location>
        <begin position="202"/>
        <end position="215"/>
    </location>
</feature>
<gene>
    <name evidence="2" type="primary">NKTR</name>
</gene>
<protein>
    <submittedName>
        <fullName evidence="2">Natural killer-tumor recognition protein</fullName>
    </submittedName>
</protein>
<feature type="compositionally biased region" description="Basic and acidic residues" evidence="1">
    <location>
        <begin position="299"/>
        <end position="312"/>
    </location>
</feature>
<proteinExistence type="predicted"/>
<feature type="compositionally biased region" description="Basic residues" evidence="1">
    <location>
        <begin position="441"/>
        <end position="450"/>
    </location>
</feature>
<feature type="compositionally biased region" description="Basic residues" evidence="1">
    <location>
        <begin position="68"/>
        <end position="109"/>
    </location>
</feature>
<feature type="region of interest" description="Disordered" evidence="1">
    <location>
        <begin position="1"/>
        <end position="257"/>
    </location>
</feature>
<feature type="non-terminal residue" evidence="2">
    <location>
        <position position="1"/>
    </location>
</feature>
<feature type="region of interest" description="Disordered" evidence="1">
    <location>
        <begin position="296"/>
        <end position="338"/>
    </location>
</feature>
<feature type="region of interest" description="Disordered" evidence="1">
    <location>
        <begin position="360"/>
        <end position="450"/>
    </location>
</feature>
<dbReference type="AlphaFoldDB" id="E9P2R0"/>
<feature type="compositionally biased region" description="Basic and acidic residues" evidence="1">
    <location>
        <begin position="138"/>
        <end position="159"/>
    </location>
</feature>